<proteinExistence type="predicted"/>
<feature type="compositionally biased region" description="Polar residues" evidence="1">
    <location>
        <begin position="41"/>
        <end position="51"/>
    </location>
</feature>
<dbReference type="AlphaFoldDB" id="A0ABD2ZEZ6"/>
<feature type="compositionally biased region" description="Polar residues" evidence="1">
    <location>
        <begin position="111"/>
        <end position="135"/>
    </location>
</feature>
<evidence type="ECO:0000313" key="3">
    <source>
        <dbReference type="Proteomes" id="UP001630127"/>
    </source>
</evidence>
<comment type="caution">
    <text evidence="2">The sequence shown here is derived from an EMBL/GenBank/DDBJ whole genome shotgun (WGS) entry which is preliminary data.</text>
</comment>
<evidence type="ECO:0000256" key="1">
    <source>
        <dbReference type="SAM" id="MobiDB-lite"/>
    </source>
</evidence>
<evidence type="ECO:0000313" key="2">
    <source>
        <dbReference type="EMBL" id="KAL3516303.1"/>
    </source>
</evidence>
<protein>
    <submittedName>
        <fullName evidence="2">Uncharacterized protein</fullName>
    </submittedName>
</protein>
<reference evidence="2 3" key="1">
    <citation type="submission" date="2024-11" db="EMBL/GenBank/DDBJ databases">
        <title>A near-complete genome assembly of Cinchona calisaya.</title>
        <authorList>
            <person name="Lian D.C."/>
            <person name="Zhao X.W."/>
            <person name="Wei L."/>
        </authorList>
    </citation>
    <scope>NUCLEOTIDE SEQUENCE [LARGE SCALE GENOMIC DNA]</scope>
    <source>
        <tissue evidence="2">Nenye</tissue>
    </source>
</reference>
<keyword evidence="3" id="KW-1185">Reference proteome</keyword>
<name>A0ABD2ZEZ6_9GENT</name>
<gene>
    <name evidence="2" type="ORF">ACH5RR_023205</name>
</gene>
<organism evidence="2 3">
    <name type="scientific">Cinchona calisaya</name>
    <dbReference type="NCBI Taxonomy" id="153742"/>
    <lineage>
        <taxon>Eukaryota</taxon>
        <taxon>Viridiplantae</taxon>
        <taxon>Streptophyta</taxon>
        <taxon>Embryophyta</taxon>
        <taxon>Tracheophyta</taxon>
        <taxon>Spermatophyta</taxon>
        <taxon>Magnoliopsida</taxon>
        <taxon>eudicotyledons</taxon>
        <taxon>Gunneridae</taxon>
        <taxon>Pentapetalae</taxon>
        <taxon>asterids</taxon>
        <taxon>lamiids</taxon>
        <taxon>Gentianales</taxon>
        <taxon>Rubiaceae</taxon>
        <taxon>Cinchonoideae</taxon>
        <taxon>Cinchoneae</taxon>
        <taxon>Cinchona</taxon>
    </lineage>
</organism>
<accession>A0ABD2ZEZ6</accession>
<dbReference type="Proteomes" id="UP001630127">
    <property type="component" value="Unassembled WGS sequence"/>
</dbReference>
<sequence>MPLLDPSITSSGLEDKHNSTILLDENVTDLPKVEIPKVSAPFSTEPVTSSPLEPRPPTVMDLLEAEIPNISAPLPTEPVTSSTSKPRPLQVYLRHPRPAKVKPSLELLDPSTASDPQPDQQSIDNSSPDLRQNSQAHKRNPKYLAMTTASWPLLFRQSLNLPNLLSSI</sequence>
<feature type="region of interest" description="Disordered" evidence="1">
    <location>
        <begin position="39"/>
        <end position="141"/>
    </location>
</feature>
<dbReference type="EMBL" id="JBJUIK010000010">
    <property type="protein sequence ID" value="KAL3516303.1"/>
    <property type="molecule type" value="Genomic_DNA"/>
</dbReference>